<dbReference type="InterPro" id="IPR055430">
    <property type="entry name" value="HAT_Syf1_CNRKL1_C"/>
</dbReference>
<evidence type="ECO:0000256" key="12">
    <source>
        <dbReference type="ARBA" id="ARBA00067510"/>
    </source>
</evidence>
<comment type="subunit">
    <text evidence="11">Interacts with NF-kappa-B p50/NFKB1 and NF-kappa-B p65/RELA.</text>
</comment>
<feature type="compositionally biased region" description="Basic and acidic residues" evidence="14">
    <location>
        <begin position="87"/>
        <end position="99"/>
    </location>
</feature>
<evidence type="ECO:0000313" key="16">
    <source>
        <dbReference type="EMBL" id="EIW86889.1"/>
    </source>
</evidence>
<accession>A0A5M3N638</accession>
<evidence type="ECO:0000256" key="8">
    <source>
        <dbReference type="ARBA" id="ARBA00022990"/>
    </source>
</evidence>
<dbReference type="EMBL" id="JH711573">
    <property type="protein sequence ID" value="EIW86889.1"/>
    <property type="molecule type" value="Genomic_DNA"/>
</dbReference>
<feature type="compositionally biased region" description="Acidic residues" evidence="14">
    <location>
        <begin position="1147"/>
        <end position="1161"/>
    </location>
</feature>
<feature type="domain" description="S1 motif" evidence="15">
    <location>
        <begin position="601"/>
        <end position="669"/>
    </location>
</feature>
<dbReference type="FunFam" id="2.40.50.140:FF:000148">
    <property type="entry name" value="protein RRP5 homolog isoform X1"/>
    <property type="match status" value="1"/>
</dbReference>
<dbReference type="GO" id="GO:0003723">
    <property type="term" value="F:RNA binding"/>
    <property type="evidence" value="ECO:0007669"/>
    <property type="project" value="TreeGrafter"/>
</dbReference>
<proteinExistence type="predicted"/>
<feature type="region of interest" description="Disordered" evidence="14">
    <location>
        <begin position="155"/>
        <end position="178"/>
    </location>
</feature>
<feature type="domain" description="S1 motif" evidence="15">
    <location>
        <begin position="333"/>
        <end position="398"/>
    </location>
</feature>
<comment type="subunit">
    <text evidence="2">Associated with the spliceosome.</text>
</comment>
<dbReference type="FunFam" id="2.40.50.140:FF:000155">
    <property type="entry name" value="rRNA biogenesis protein RRP5"/>
    <property type="match status" value="1"/>
</dbReference>
<dbReference type="InterPro" id="IPR057301">
    <property type="entry name" value="Rrp5_OB_4th"/>
</dbReference>
<feature type="compositionally biased region" description="Polar residues" evidence="14">
    <location>
        <begin position="1114"/>
        <end position="1127"/>
    </location>
</feature>
<feature type="region of interest" description="Disordered" evidence="14">
    <location>
        <begin position="1046"/>
        <end position="1127"/>
    </location>
</feature>
<feature type="compositionally biased region" description="Basic and acidic residues" evidence="14">
    <location>
        <begin position="60"/>
        <end position="71"/>
    </location>
</feature>
<feature type="domain" description="S1 motif" evidence="15">
    <location>
        <begin position="783"/>
        <end position="851"/>
    </location>
</feature>
<evidence type="ECO:0000256" key="6">
    <source>
        <dbReference type="ARBA" id="ARBA00022737"/>
    </source>
</evidence>
<dbReference type="SMART" id="SM00386">
    <property type="entry name" value="HAT"/>
    <property type="match status" value="5"/>
</dbReference>
<evidence type="ECO:0000256" key="5">
    <source>
        <dbReference type="ARBA" id="ARBA00022553"/>
    </source>
</evidence>
<dbReference type="GO" id="GO:0006364">
    <property type="term" value="P:rRNA processing"/>
    <property type="evidence" value="ECO:0007669"/>
    <property type="project" value="UniProtKB-KW"/>
</dbReference>
<keyword evidence="3" id="KW-1017">Isopeptide bond</keyword>
<keyword evidence="5" id="KW-0597">Phosphoprotein</keyword>
<evidence type="ECO:0000259" key="15">
    <source>
        <dbReference type="PROSITE" id="PS50126"/>
    </source>
</evidence>
<feature type="domain" description="S1 motif" evidence="15">
    <location>
        <begin position="421"/>
        <end position="495"/>
    </location>
</feature>
<comment type="function">
    <text evidence="10">Essential for the generation of mature 18S rRNA, specifically necessary for cleavages at sites A0, 1 and 2 of the 47S precursor. Directly interacts with U3 snoRNA.</text>
</comment>
<dbReference type="InterPro" id="IPR048059">
    <property type="entry name" value="Rrp5_S1_rpt_hs1_sc1"/>
</dbReference>
<feature type="region of interest" description="Disordered" evidence="14">
    <location>
        <begin position="1"/>
        <end position="99"/>
    </location>
</feature>
<evidence type="ECO:0000256" key="3">
    <source>
        <dbReference type="ARBA" id="ARBA00022499"/>
    </source>
</evidence>
<gene>
    <name evidence="16" type="ORF">CONPUDRAFT_115715</name>
</gene>
<dbReference type="PANTHER" id="PTHR23270">
    <property type="entry name" value="PROGRAMMED CELL DEATH PROTEIN 11 PRE-RRNA PROCESSING PROTEIN RRP5"/>
    <property type="match status" value="1"/>
</dbReference>
<reference evidence="17" key="1">
    <citation type="journal article" date="2012" name="Science">
        <title>The Paleozoic origin of enzymatic lignin decomposition reconstructed from 31 fungal genomes.</title>
        <authorList>
            <person name="Floudas D."/>
            <person name="Binder M."/>
            <person name="Riley R."/>
            <person name="Barry K."/>
            <person name="Blanchette R.A."/>
            <person name="Henrissat B."/>
            <person name="Martinez A.T."/>
            <person name="Otillar R."/>
            <person name="Spatafora J.W."/>
            <person name="Yadav J.S."/>
            <person name="Aerts A."/>
            <person name="Benoit I."/>
            <person name="Boyd A."/>
            <person name="Carlson A."/>
            <person name="Copeland A."/>
            <person name="Coutinho P.M."/>
            <person name="de Vries R.P."/>
            <person name="Ferreira P."/>
            <person name="Findley K."/>
            <person name="Foster B."/>
            <person name="Gaskell J."/>
            <person name="Glotzer D."/>
            <person name="Gorecki P."/>
            <person name="Heitman J."/>
            <person name="Hesse C."/>
            <person name="Hori C."/>
            <person name="Igarashi K."/>
            <person name="Jurgens J.A."/>
            <person name="Kallen N."/>
            <person name="Kersten P."/>
            <person name="Kohler A."/>
            <person name="Kuees U."/>
            <person name="Kumar T.K.A."/>
            <person name="Kuo A."/>
            <person name="LaButti K."/>
            <person name="Larrondo L.F."/>
            <person name="Lindquist E."/>
            <person name="Ling A."/>
            <person name="Lombard V."/>
            <person name="Lucas S."/>
            <person name="Lundell T."/>
            <person name="Martin R."/>
            <person name="McLaughlin D.J."/>
            <person name="Morgenstern I."/>
            <person name="Morin E."/>
            <person name="Murat C."/>
            <person name="Nagy L.G."/>
            <person name="Nolan M."/>
            <person name="Ohm R.A."/>
            <person name="Patyshakuliyeva A."/>
            <person name="Rokas A."/>
            <person name="Ruiz-Duenas F.J."/>
            <person name="Sabat G."/>
            <person name="Salamov A."/>
            <person name="Samejima M."/>
            <person name="Schmutz J."/>
            <person name="Slot J.C."/>
            <person name="St John F."/>
            <person name="Stenlid J."/>
            <person name="Sun H."/>
            <person name="Sun S."/>
            <person name="Syed K."/>
            <person name="Tsang A."/>
            <person name="Wiebenga A."/>
            <person name="Young D."/>
            <person name="Pisabarro A."/>
            <person name="Eastwood D.C."/>
            <person name="Martin F."/>
            <person name="Cullen D."/>
            <person name="Grigoriev I.V."/>
            <person name="Hibbett D.S."/>
        </authorList>
    </citation>
    <scope>NUCLEOTIDE SEQUENCE [LARGE SCALE GENOMIC DNA]</scope>
    <source>
        <strain evidence="17">RWD-64-598 SS2</strain>
    </source>
</reference>
<feature type="domain" description="S1 motif" evidence="15">
    <location>
        <begin position="688"/>
        <end position="762"/>
    </location>
</feature>
<evidence type="ECO:0000313" key="17">
    <source>
        <dbReference type="Proteomes" id="UP000053558"/>
    </source>
</evidence>
<evidence type="ECO:0000256" key="11">
    <source>
        <dbReference type="ARBA" id="ARBA00062488"/>
    </source>
</evidence>
<dbReference type="CDD" id="cd05708">
    <property type="entry name" value="S1_Rrp5_repeat_sc12"/>
    <property type="match status" value="1"/>
</dbReference>
<sequence>MAAKKRVLDDGASSQKSKKPKVGQESVNTDEPAQATSSLTMDEIDFPRGGGTTLTPLEVKSIRAEGAREADAELFAAPKSKRPRKKNDKEKKLDPAQKRDVARVEHLNYKRLTPGMKILGRIHSVRPLALIVSLPNQLMAHVPITQVTSQFTRHLESMDENEDEDEEEEEGAEAKNETPELHDLFYPGQFVRAVVTNVYAPGVSEVSGLGRVRDDIAKASKRVELSLVPEDVNAGVQKSDLQLGFTLTAAVKSVEDHGYLLDLGVPDVSGFMSFQDAQKGRFGDKKLPIGGLLDVAVLKKSGNGRTCTVSLDAQLFATSSLSEVTNVSSILPGTLVQSLITAISPEGINVQVLGFFDGTVDDAHLPSGTKFKVGQKVKCRVLYAIPASSPPKLVLALSDHIISLVSQDAENEQLQSSYPIGTILDDVKVAKVEGERGLTVAVQPGLAGFIHISQTADDRVPSLSASSGPWRCGTLHRARVIGHHIFDRVLQLSSKPSVLEQKFVQAGDIAVGEVMKGSVKKLTETALFISISGNADGVIWPNHYADIALKHPSKRFKPGGSVKCRVLTVDPERKRVVLTAKKTLVDSELPIISSFEDAKVGMVVHAVVFKVFEKGLQLEFFNNVKAFVPVREASEGTGTLTDAFPVGKVVKVRIINIDTDTSRIVASVRQAASSFKATAGDVSQVEVGNEVSGTIAELHKLNAVVSLKPIDVRALVSLKNLASSRNTTVAQLKGTVAIGDEVHELVIVSRNSEKGFVIAACKPKSKTASHKIGPLSMETVAPGQVVGGRVLRQGLRGAIVKLTPKISGFLHPTDSCDNYETGTPFPPKDSVLKATVIEVDKENNQLDLSMRPSRLSGDVSSVVDREINSFEDIKRGDTLRGFVKSVADHGLFVMLGRHVDARVQIKELFDEYVKDWKPRFKANQLVKGRILSVDPENKKVEMTFRSGDLNRNATNGLTLNDLHEGQKVKGRIKRIEAYGLFIEVEGSKISGLCHKSELSDNKDADVDVALRTFREGDTVQAMIKSIDVSKRKISFGLKPSYFSAEDVDDESGASDGAADSPALGVVEQDDDEQMVDPEDAGPEDSDGNEEDGAGEEEDSESEGDQMDIDLAPPSISQNVGRNAQPVPSASLKLDGFNWFNGANANGVDDESSNSEDSDSDGGEERKKKRKKKQVIQQDLTAEMHTKAPESNADFERLLLGSPNSSYLWIQYMSFQLKLSEVEKAREIARRAIETIGFREEQEKLNVCIALLNLENTYGTDESLENAFKDAARRNDSKTVHLQLASIFDQSEKHEKAEEQYKRTCKKFGQSSKVWSLFCEYYLKRGEVEQARKLLPRSLQSLEKRKHLKTISKFAQLEYKLGDPERGKTIYEGIVDSHPKRWDLWSVYMDMEAGQQNIQSLRNIFERVLTHKMTSRKAKYFFKKWLDYERRFGDEEGADNVKSKAVEWTQAALGNSAE</sequence>
<dbReference type="InterPro" id="IPR045209">
    <property type="entry name" value="Rrp5"/>
</dbReference>
<feature type="compositionally biased region" description="Acidic residues" evidence="14">
    <location>
        <begin position="1067"/>
        <end position="1107"/>
    </location>
</feature>
<dbReference type="InterPro" id="IPR011990">
    <property type="entry name" value="TPR-like_helical_dom_sf"/>
</dbReference>
<dbReference type="Pfam" id="PF00575">
    <property type="entry name" value="S1"/>
    <property type="match status" value="2"/>
</dbReference>
<dbReference type="GeneID" id="19199174"/>
<dbReference type="InterPro" id="IPR057302">
    <property type="entry name" value="Rrp5_S1"/>
</dbReference>
<dbReference type="SUPFAM" id="SSF48452">
    <property type="entry name" value="TPR-like"/>
    <property type="match status" value="1"/>
</dbReference>
<keyword evidence="17" id="KW-1185">Reference proteome</keyword>
<feature type="region of interest" description="Disordered" evidence="14">
    <location>
        <begin position="1143"/>
        <end position="1187"/>
    </location>
</feature>
<dbReference type="SMART" id="SM00316">
    <property type="entry name" value="S1"/>
    <property type="match status" value="10"/>
</dbReference>
<dbReference type="OrthoDB" id="412781at2759"/>
<feature type="domain" description="S1 motif" evidence="15">
    <location>
        <begin position="876"/>
        <end position="945"/>
    </location>
</feature>
<evidence type="ECO:0000256" key="13">
    <source>
        <dbReference type="ARBA" id="ARBA00080810"/>
    </source>
</evidence>
<evidence type="ECO:0000256" key="7">
    <source>
        <dbReference type="ARBA" id="ARBA00022843"/>
    </source>
</evidence>
<dbReference type="Proteomes" id="UP000053558">
    <property type="component" value="Unassembled WGS sequence"/>
</dbReference>
<dbReference type="RefSeq" id="XP_007763553.1">
    <property type="nucleotide sequence ID" value="XM_007765363.1"/>
</dbReference>
<feature type="domain" description="S1 motif" evidence="15">
    <location>
        <begin position="512"/>
        <end position="581"/>
    </location>
</feature>
<keyword evidence="7" id="KW-0832">Ubl conjugation</keyword>
<feature type="domain" description="S1 motif" evidence="15">
    <location>
        <begin position="244"/>
        <end position="312"/>
    </location>
</feature>
<evidence type="ECO:0000256" key="9">
    <source>
        <dbReference type="ARBA" id="ARBA00023242"/>
    </source>
</evidence>
<dbReference type="OMA" id="GQYLRAY"/>
<keyword evidence="6" id="KW-0677">Repeat</keyword>
<name>A0A5M3N638_CONPW</name>
<dbReference type="CDD" id="cd05693">
    <property type="entry name" value="S1_Rrp5_repeat_hs1_sc1"/>
    <property type="match status" value="1"/>
</dbReference>
<dbReference type="InterPro" id="IPR003029">
    <property type="entry name" value="S1_domain"/>
</dbReference>
<dbReference type="PROSITE" id="PS50126">
    <property type="entry name" value="S1"/>
    <property type="match status" value="9"/>
</dbReference>
<evidence type="ECO:0000256" key="1">
    <source>
        <dbReference type="ARBA" id="ARBA00004604"/>
    </source>
</evidence>
<evidence type="ECO:0000256" key="10">
    <source>
        <dbReference type="ARBA" id="ARBA00059726"/>
    </source>
</evidence>
<evidence type="ECO:0000256" key="14">
    <source>
        <dbReference type="SAM" id="MobiDB-lite"/>
    </source>
</evidence>
<feature type="compositionally biased region" description="Acidic residues" evidence="14">
    <location>
        <begin position="158"/>
        <end position="171"/>
    </location>
</feature>
<dbReference type="FunFam" id="1.25.40.10:FF:000065">
    <property type="entry name" value="Programmed cell death 11"/>
    <property type="match status" value="1"/>
</dbReference>
<evidence type="ECO:0000256" key="4">
    <source>
        <dbReference type="ARBA" id="ARBA00022552"/>
    </source>
</evidence>
<dbReference type="Pfam" id="PF24685">
    <property type="entry name" value="OB_RRP5_4th"/>
    <property type="match status" value="1"/>
</dbReference>
<dbReference type="SUPFAM" id="SSF50249">
    <property type="entry name" value="Nucleic acid-binding proteins"/>
    <property type="match status" value="8"/>
</dbReference>
<keyword evidence="8" id="KW-0007">Acetylation</keyword>
<dbReference type="Pfam" id="PF23231">
    <property type="entry name" value="HAT_Syf1_CNRKL1_C"/>
    <property type="match status" value="1"/>
</dbReference>
<keyword evidence="4" id="KW-0698">rRNA processing</keyword>
<dbReference type="FunFam" id="2.40.50.140:FF:000103">
    <property type="entry name" value="protein RRP5 homolog"/>
    <property type="match status" value="2"/>
</dbReference>
<dbReference type="InterPro" id="IPR012340">
    <property type="entry name" value="NA-bd_OB-fold"/>
</dbReference>
<dbReference type="InterPro" id="IPR003107">
    <property type="entry name" value="HAT"/>
</dbReference>
<dbReference type="Pfam" id="PF23459">
    <property type="entry name" value="S1_RRP5"/>
    <property type="match status" value="2"/>
</dbReference>
<feature type="domain" description="S1 motif" evidence="15">
    <location>
        <begin position="965"/>
        <end position="1038"/>
    </location>
</feature>
<evidence type="ECO:0000256" key="2">
    <source>
        <dbReference type="ARBA" id="ARBA00011524"/>
    </source>
</evidence>
<dbReference type="CDD" id="cd05697">
    <property type="entry name" value="S1_Rrp5_repeat_hs5"/>
    <property type="match status" value="1"/>
</dbReference>
<dbReference type="GO" id="GO:0032040">
    <property type="term" value="C:small-subunit processome"/>
    <property type="evidence" value="ECO:0007669"/>
    <property type="project" value="TreeGrafter"/>
</dbReference>
<feature type="compositionally biased region" description="Polar residues" evidence="14">
    <location>
        <begin position="25"/>
        <end position="40"/>
    </location>
</feature>
<dbReference type="CDD" id="cd05707">
    <property type="entry name" value="S1_Rrp5_repeat_sc11"/>
    <property type="match status" value="1"/>
</dbReference>
<dbReference type="Gene3D" id="1.25.40.10">
    <property type="entry name" value="Tetratricopeptide repeat domain"/>
    <property type="match status" value="1"/>
</dbReference>
<dbReference type="Gene3D" id="2.40.50.140">
    <property type="entry name" value="Nucleic acid-binding proteins"/>
    <property type="match status" value="8"/>
</dbReference>
<dbReference type="KEGG" id="cput:CONPUDRAFT_115715"/>
<comment type="subcellular location">
    <subcellularLocation>
        <location evidence="1">Nucleus</location>
        <location evidence="1">Nucleolus</location>
    </subcellularLocation>
</comment>
<protein>
    <recommendedName>
        <fullName evidence="12">Protein RRP5 homolog</fullName>
    </recommendedName>
    <alternativeName>
        <fullName evidence="13">Programmed cell death protein 11</fullName>
    </alternativeName>
</protein>
<organism evidence="16 17">
    <name type="scientific">Coniophora puteana (strain RWD-64-598)</name>
    <name type="common">Brown rot fungus</name>
    <dbReference type="NCBI Taxonomy" id="741705"/>
    <lineage>
        <taxon>Eukaryota</taxon>
        <taxon>Fungi</taxon>
        <taxon>Dikarya</taxon>
        <taxon>Basidiomycota</taxon>
        <taxon>Agaricomycotina</taxon>
        <taxon>Agaricomycetes</taxon>
        <taxon>Agaricomycetidae</taxon>
        <taxon>Boletales</taxon>
        <taxon>Coniophorineae</taxon>
        <taxon>Coniophoraceae</taxon>
        <taxon>Coniophora</taxon>
    </lineage>
</organism>
<dbReference type="PANTHER" id="PTHR23270:SF10">
    <property type="entry name" value="PROTEIN RRP5 HOMOLOG"/>
    <property type="match status" value="1"/>
</dbReference>
<comment type="caution">
    <text evidence="16">The sequence shown here is derived from an EMBL/GenBank/DDBJ whole genome shotgun (WGS) entry which is preliminary data.</text>
</comment>
<keyword evidence="9" id="KW-0539">Nucleus</keyword>